<dbReference type="Pfam" id="PF00535">
    <property type="entry name" value="Glycos_transf_2"/>
    <property type="match status" value="1"/>
</dbReference>
<proteinExistence type="inferred from homology"/>
<reference evidence="5 6" key="1">
    <citation type="submission" date="2024-02" db="EMBL/GenBank/DDBJ databases">
        <title>Full genome sequence of Sphingomonas kaistensis.</title>
        <authorList>
            <person name="Poletto B.L."/>
            <person name="Silva G."/>
            <person name="Galante D."/>
            <person name="Campos K.R."/>
            <person name="Santos M.B.N."/>
            <person name="Sacchi C.T."/>
        </authorList>
    </citation>
    <scope>NUCLEOTIDE SEQUENCE [LARGE SCALE GENOMIC DNA]</scope>
    <source>
        <strain evidence="5 6">MA4R</strain>
    </source>
</reference>
<dbReference type="RefSeq" id="WP_338503467.1">
    <property type="nucleotide sequence ID" value="NZ_CP145607.1"/>
</dbReference>
<evidence type="ECO:0000313" key="6">
    <source>
        <dbReference type="Proteomes" id="UP001382935"/>
    </source>
</evidence>
<dbReference type="PANTHER" id="PTHR43179:SF12">
    <property type="entry name" value="GALACTOFURANOSYLTRANSFERASE GLFT2"/>
    <property type="match status" value="1"/>
</dbReference>
<keyword evidence="6" id="KW-1185">Reference proteome</keyword>
<dbReference type="SUPFAM" id="SSF53448">
    <property type="entry name" value="Nucleotide-diphospho-sugar transferases"/>
    <property type="match status" value="1"/>
</dbReference>
<dbReference type="InterPro" id="IPR001173">
    <property type="entry name" value="Glyco_trans_2-like"/>
</dbReference>
<dbReference type="Gene3D" id="3.90.550.10">
    <property type="entry name" value="Spore Coat Polysaccharide Biosynthesis Protein SpsA, Chain A"/>
    <property type="match status" value="1"/>
</dbReference>
<evidence type="ECO:0000313" key="5">
    <source>
        <dbReference type="EMBL" id="WWM70586.1"/>
    </source>
</evidence>
<dbReference type="CDD" id="cd00761">
    <property type="entry name" value="Glyco_tranf_GTA_type"/>
    <property type="match status" value="1"/>
</dbReference>
<evidence type="ECO:0000259" key="4">
    <source>
        <dbReference type="Pfam" id="PF00535"/>
    </source>
</evidence>
<organism evidence="5 6">
    <name type="scientific">Sphingomonas kaistensis</name>
    <dbReference type="NCBI Taxonomy" id="298708"/>
    <lineage>
        <taxon>Bacteria</taxon>
        <taxon>Pseudomonadati</taxon>
        <taxon>Pseudomonadota</taxon>
        <taxon>Alphaproteobacteria</taxon>
        <taxon>Sphingomonadales</taxon>
        <taxon>Sphingomonadaceae</taxon>
        <taxon>Sphingomonas</taxon>
    </lineage>
</organism>
<keyword evidence="3 5" id="KW-0808">Transferase</keyword>
<evidence type="ECO:0000256" key="3">
    <source>
        <dbReference type="ARBA" id="ARBA00022679"/>
    </source>
</evidence>
<protein>
    <submittedName>
        <fullName evidence="5">Glycosyltransferase</fullName>
        <ecNumber evidence="5">2.4.-.-</ecNumber>
    </submittedName>
</protein>
<keyword evidence="2 5" id="KW-0328">Glycosyltransferase</keyword>
<dbReference type="EMBL" id="CP145607">
    <property type="protein sequence ID" value="WWM70586.1"/>
    <property type="molecule type" value="Genomic_DNA"/>
</dbReference>
<accession>A0ABZ2G0F5</accession>
<sequence length="306" mass="34039">MTPLPRIIVAICTYKRNDPLRTLLDALVEVAATSRERARVGVVVVDDNPDRRAEAVVADFESAFDCGIRYRASGKANISIARNLAVNTALEDADWVAMVDDDCEPAPDWLNAYLDVLEATGADCATGAMNLRVPDGSPKWMTDQPFFDDIRFDFEDRAPMDLAATNNSIIRAQFLRDHPEIRFEPRYGKLGGEDMVFYRTAHAAGLTIRFAKHAGVWGNEPADRATFKHLVLYRFWLGNSMYVTNAHFGAGKLRLFLRGGKTSARAILRPVSRLLRGDRPQWRYGVASFATGIGQMAGAAGFRKEH</sequence>
<dbReference type="Proteomes" id="UP001382935">
    <property type="component" value="Chromosome"/>
</dbReference>
<dbReference type="PANTHER" id="PTHR43179">
    <property type="entry name" value="RHAMNOSYLTRANSFERASE WBBL"/>
    <property type="match status" value="1"/>
</dbReference>
<comment type="similarity">
    <text evidence="1">Belongs to the glycosyltransferase 2 family.</text>
</comment>
<evidence type="ECO:0000256" key="1">
    <source>
        <dbReference type="ARBA" id="ARBA00006739"/>
    </source>
</evidence>
<dbReference type="GO" id="GO:0016757">
    <property type="term" value="F:glycosyltransferase activity"/>
    <property type="evidence" value="ECO:0007669"/>
    <property type="project" value="UniProtKB-KW"/>
</dbReference>
<dbReference type="InterPro" id="IPR029044">
    <property type="entry name" value="Nucleotide-diphossugar_trans"/>
</dbReference>
<feature type="domain" description="Glycosyltransferase 2-like" evidence="4">
    <location>
        <begin position="9"/>
        <end position="161"/>
    </location>
</feature>
<evidence type="ECO:0000256" key="2">
    <source>
        <dbReference type="ARBA" id="ARBA00022676"/>
    </source>
</evidence>
<dbReference type="EC" id="2.4.-.-" evidence="5"/>
<gene>
    <name evidence="5" type="ORF">V6R86_07845</name>
</gene>
<name>A0ABZ2G0F5_9SPHN</name>